<dbReference type="InterPro" id="IPR050259">
    <property type="entry name" value="SDR"/>
</dbReference>
<reference evidence="5" key="1">
    <citation type="submission" date="2017-06" db="EMBL/GenBank/DDBJ databases">
        <title>Herbaspirillum phytohormonus sp. nov., isolated from the root nodule of Robinia pseudoacacia in lead-zinc mine.</title>
        <authorList>
            <person name="Fan M."/>
            <person name="Lin Y."/>
        </authorList>
    </citation>
    <scope>NUCLEOTIDE SEQUENCE [LARGE SCALE GENOMIC DNA]</scope>
    <source>
        <strain evidence="5">SC-089</strain>
    </source>
</reference>
<dbReference type="InterPro" id="IPR057326">
    <property type="entry name" value="KR_dom"/>
</dbReference>
<sequence length="252" mass="26309">MSAPLGSSLSGRVALVTGAARGIGEAIAHELHQNGAKVAVTDVDGHGAQAVAASLDASGDSAMGFALDVRKKEDFESALERVIRLWPTLDIVVNNAGYAKRTPTDQITPDEFDEIIAINLRSVFFSCQVFSAHMKAKGYGRIINITSLASHNGGTVASPHYSAAKGGATTLTRYFARQLAGTGVTVNAVSPGPVASAKERLKNMLEDIKRQVPVGRIADTSEIAAAVSLLASDRAGYIVGATIDVNGGLYMR</sequence>
<dbReference type="SMART" id="SM00822">
    <property type="entry name" value="PKS_KR"/>
    <property type="match status" value="1"/>
</dbReference>
<dbReference type="Pfam" id="PF13561">
    <property type="entry name" value="adh_short_C2"/>
    <property type="match status" value="1"/>
</dbReference>
<comment type="similarity">
    <text evidence="1">Belongs to the short-chain dehydrogenases/reductases (SDR) family.</text>
</comment>
<dbReference type="PANTHER" id="PTHR42879:SF2">
    <property type="entry name" value="3-OXOACYL-[ACYL-CARRIER-PROTEIN] REDUCTASE FABG"/>
    <property type="match status" value="1"/>
</dbReference>
<evidence type="ECO:0000313" key="5">
    <source>
        <dbReference type="Proteomes" id="UP000214603"/>
    </source>
</evidence>
<dbReference type="AlphaFoldDB" id="A0A225MUP9"/>
<dbReference type="PANTHER" id="PTHR42879">
    <property type="entry name" value="3-OXOACYL-(ACYL-CARRIER-PROTEIN) REDUCTASE"/>
    <property type="match status" value="1"/>
</dbReference>
<dbReference type="PRINTS" id="PR00081">
    <property type="entry name" value="GDHRDH"/>
</dbReference>
<dbReference type="OrthoDB" id="9806974at2"/>
<dbReference type="InterPro" id="IPR002347">
    <property type="entry name" value="SDR_fam"/>
</dbReference>
<dbReference type="InterPro" id="IPR036291">
    <property type="entry name" value="NAD(P)-bd_dom_sf"/>
</dbReference>
<dbReference type="PRINTS" id="PR00080">
    <property type="entry name" value="SDRFAMILY"/>
</dbReference>
<gene>
    <name evidence="4" type="ORF">CEY11_04435</name>
</gene>
<dbReference type="GO" id="GO:0016491">
    <property type="term" value="F:oxidoreductase activity"/>
    <property type="evidence" value="ECO:0007669"/>
    <property type="project" value="UniProtKB-KW"/>
</dbReference>
<protein>
    <submittedName>
        <fullName evidence="4">3-oxoacyl-ACP reductase</fullName>
    </submittedName>
</protein>
<dbReference type="Gene3D" id="3.40.50.720">
    <property type="entry name" value="NAD(P)-binding Rossmann-like Domain"/>
    <property type="match status" value="1"/>
</dbReference>
<dbReference type="RefSeq" id="WP_088602162.1">
    <property type="nucleotide sequence ID" value="NZ_NJIH01000003.1"/>
</dbReference>
<evidence type="ECO:0000256" key="1">
    <source>
        <dbReference type="ARBA" id="ARBA00006484"/>
    </source>
</evidence>
<keyword evidence="5" id="KW-1185">Reference proteome</keyword>
<organism evidence="4 5">
    <name type="scientific">Candidimonas nitroreducens</name>
    <dbReference type="NCBI Taxonomy" id="683354"/>
    <lineage>
        <taxon>Bacteria</taxon>
        <taxon>Pseudomonadati</taxon>
        <taxon>Pseudomonadota</taxon>
        <taxon>Betaproteobacteria</taxon>
        <taxon>Burkholderiales</taxon>
        <taxon>Alcaligenaceae</taxon>
        <taxon>Candidimonas</taxon>
    </lineage>
</organism>
<dbReference type="FunFam" id="3.40.50.720:FF:000173">
    <property type="entry name" value="3-oxoacyl-[acyl-carrier protein] reductase"/>
    <property type="match status" value="1"/>
</dbReference>
<evidence type="ECO:0000259" key="3">
    <source>
        <dbReference type="SMART" id="SM00822"/>
    </source>
</evidence>
<accession>A0A225MUP9</accession>
<name>A0A225MUP9_9BURK</name>
<proteinExistence type="inferred from homology"/>
<evidence type="ECO:0000313" key="4">
    <source>
        <dbReference type="EMBL" id="OWT63580.1"/>
    </source>
</evidence>
<dbReference type="Proteomes" id="UP000214603">
    <property type="component" value="Unassembled WGS sequence"/>
</dbReference>
<evidence type="ECO:0000256" key="2">
    <source>
        <dbReference type="ARBA" id="ARBA00023002"/>
    </source>
</evidence>
<dbReference type="SUPFAM" id="SSF51735">
    <property type="entry name" value="NAD(P)-binding Rossmann-fold domains"/>
    <property type="match status" value="1"/>
</dbReference>
<feature type="domain" description="Ketoreductase" evidence="3">
    <location>
        <begin position="12"/>
        <end position="192"/>
    </location>
</feature>
<comment type="caution">
    <text evidence="4">The sequence shown here is derived from an EMBL/GenBank/DDBJ whole genome shotgun (WGS) entry which is preliminary data.</text>
</comment>
<keyword evidence="2" id="KW-0560">Oxidoreductase</keyword>
<dbReference type="EMBL" id="NJIH01000003">
    <property type="protein sequence ID" value="OWT63580.1"/>
    <property type="molecule type" value="Genomic_DNA"/>
</dbReference>